<dbReference type="FunFam" id="3.60.20.30:FF:000005">
    <property type="entry name" value="N(4)-(Beta-N-acetylglucosaminyl)-L-asparaginase"/>
    <property type="match status" value="1"/>
</dbReference>
<dbReference type="GO" id="GO:0005737">
    <property type="term" value="C:cytoplasm"/>
    <property type="evidence" value="ECO:0007669"/>
    <property type="project" value="TreeGrafter"/>
</dbReference>
<proteinExistence type="predicted"/>
<organism evidence="4">
    <name type="scientific">Eiseniibacteriota bacterium</name>
    <dbReference type="NCBI Taxonomy" id="2212470"/>
    <lineage>
        <taxon>Bacteria</taxon>
        <taxon>Candidatus Eiseniibacteriota</taxon>
    </lineage>
</organism>
<dbReference type="SUPFAM" id="SSF56235">
    <property type="entry name" value="N-terminal nucleophile aminohydrolases (Ntn hydrolases)"/>
    <property type="match status" value="1"/>
</dbReference>
<protein>
    <submittedName>
        <fullName evidence="4">Glycosylasparaginase</fullName>
    </submittedName>
</protein>
<dbReference type="GO" id="GO:0016811">
    <property type="term" value="F:hydrolase activity, acting on carbon-nitrogen (but not peptide) bonds, in linear amides"/>
    <property type="evidence" value="ECO:0007669"/>
    <property type="project" value="UniProtKB-ARBA"/>
</dbReference>
<feature type="binding site" evidence="2">
    <location>
        <begin position="211"/>
        <end position="214"/>
    </location>
    <ligand>
        <name>substrate</name>
    </ligand>
</feature>
<sequence length="321" mass="33514">MAGGLLPGRSFIAALAGRRQGARASALSGGGRRPVVISTWNHGVPANDAAWKVLSGGGSALDAVEAGVQVPEGDPEVTSVGYGGIPDEECRVTLDASIMGPDGNAGSVAFVEGYKHPISIARTVMEQTDHVMIVGGGAEEFARKTGFPREELLTEKAREAWHKWKAGLSSDDDWFSPKENHDTIGMVALDASGDLAGACTTSGLAFKIHGRVGDSPIIGAGMYVDNEIGAAAATGRGEAVTKTCGSFLVVELMRRGLSPQDACRKALERIIEKSGGKPDFQVAYIAVNRKGEVGALALQEGFQYALRADGANELLDAEHLL</sequence>
<evidence type="ECO:0000256" key="1">
    <source>
        <dbReference type="PIRSR" id="PIRSR600246-1"/>
    </source>
</evidence>
<dbReference type="AlphaFoldDB" id="A0A7V2ATW9"/>
<feature type="binding site" evidence="2">
    <location>
        <begin position="234"/>
        <end position="237"/>
    </location>
    <ligand>
        <name>substrate</name>
    </ligand>
</feature>
<feature type="active site" description="Nucleophile" evidence="1">
    <location>
        <position position="183"/>
    </location>
</feature>
<evidence type="ECO:0000256" key="3">
    <source>
        <dbReference type="PIRSR" id="PIRSR600246-3"/>
    </source>
</evidence>
<dbReference type="PANTHER" id="PTHR10188:SF6">
    <property type="entry name" value="N(4)-(BETA-N-ACETYLGLUCOSAMINYL)-L-ASPARAGINASE"/>
    <property type="match status" value="1"/>
</dbReference>
<dbReference type="InterPro" id="IPR000246">
    <property type="entry name" value="Peptidase_T2"/>
</dbReference>
<comment type="caution">
    <text evidence="4">The sequence shown here is derived from an EMBL/GenBank/DDBJ whole genome shotgun (WGS) entry which is preliminary data.</text>
</comment>
<accession>A0A7V2ATW9</accession>
<dbReference type="Pfam" id="PF01112">
    <property type="entry name" value="Asparaginase_2"/>
    <property type="match status" value="1"/>
</dbReference>
<dbReference type="PANTHER" id="PTHR10188">
    <property type="entry name" value="L-ASPARAGINASE"/>
    <property type="match status" value="1"/>
</dbReference>
<dbReference type="Proteomes" id="UP000886069">
    <property type="component" value="Unassembled WGS sequence"/>
</dbReference>
<feature type="site" description="Cleavage; by autolysis" evidence="3">
    <location>
        <begin position="182"/>
        <end position="183"/>
    </location>
</feature>
<reference evidence="4" key="1">
    <citation type="journal article" date="2020" name="mSystems">
        <title>Genome- and Community-Level Interaction Insights into Carbon Utilization and Element Cycling Functions of Hydrothermarchaeota in Hydrothermal Sediment.</title>
        <authorList>
            <person name="Zhou Z."/>
            <person name="Liu Y."/>
            <person name="Xu W."/>
            <person name="Pan J."/>
            <person name="Luo Z.H."/>
            <person name="Li M."/>
        </authorList>
    </citation>
    <scope>NUCLEOTIDE SEQUENCE [LARGE SCALE GENOMIC DNA]</scope>
    <source>
        <strain evidence="4">SpSt-1233</strain>
    </source>
</reference>
<dbReference type="InterPro" id="IPR029055">
    <property type="entry name" value="Ntn_hydrolases_N"/>
</dbReference>
<dbReference type="EMBL" id="DSEC01000119">
    <property type="protein sequence ID" value="HER43147.1"/>
    <property type="molecule type" value="Genomic_DNA"/>
</dbReference>
<gene>
    <name evidence="4" type="ORF">ENO08_01660</name>
</gene>
<name>A0A7V2ATW9_UNCEI</name>
<evidence type="ECO:0000256" key="2">
    <source>
        <dbReference type="PIRSR" id="PIRSR600246-2"/>
    </source>
</evidence>
<evidence type="ECO:0000313" key="4">
    <source>
        <dbReference type="EMBL" id="HER43147.1"/>
    </source>
</evidence>
<dbReference type="Gene3D" id="3.60.20.30">
    <property type="entry name" value="(Glycosyl)asparaginase"/>
    <property type="match status" value="1"/>
</dbReference>
<dbReference type="CDD" id="cd04513">
    <property type="entry name" value="Glycosylasparaginase"/>
    <property type="match status" value="1"/>
</dbReference>